<keyword evidence="5" id="KW-0479">Metal-binding</keyword>
<dbReference type="GO" id="GO:0008742">
    <property type="term" value="F:L-ribulose-phosphate 4-epimerase activity"/>
    <property type="evidence" value="ECO:0007669"/>
    <property type="project" value="UniProtKB-EC"/>
</dbReference>
<comment type="caution">
    <text evidence="11">The sequence shown here is derived from an EMBL/GenBank/DDBJ whole genome shotgun (WGS) entry which is preliminary data.</text>
</comment>
<evidence type="ECO:0000256" key="9">
    <source>
        <dbReference type="ARBA" id="ARBA00032206"/>
    </source>
</evidence>
<keyword evidence="7 11" id="KW-0413">Isomerase</keyword>
<dbReference type="GO" id="GO:0005829">
    <property type="term" value="C:cytosol"/>
    <property type="evidence" value="ECO:0007669"/>
    <property type="project" value="TreeGrafter"/>
</dbReference>
<keyword evidence="12" id="KW-1185">Reference proteome</keyword>
<evidence type="ECO:0000313" key="11">
    <source>
        <dbReference type="EMBL" id="MST71889.1"/>
    </source>
</evidence>
<evidence type="ECO:0000256" key="5">
    <source>
        <dbReference type="ARBA" id="ARBA00022723"/>
    </source>
</evidence>
<evidence type="ECO:0000256" key="1">
    <source>
        <dbReference type="ARBA" id="ARBA00001726"/>
    </source>
</evidence>
<comment type="similarity">
    <text evidence="3">Belongs to the aldolase class II family. AraD/FucA subfamily.</text>
</comment>
<feature type="domain" description="Class II aldolase/adducin N-terminal" evidence="10">
    <location>
        <begin position="8"/>
        <end position="196"/>
    </location>
</feature>
<dbReference type="PANTHER" id="PTHR22789">
    <property type="entry name" value="FUCULOSE PHOSPHATE ALDOLASE"/>
    <property type="match status" value="1"/>
</dbReference>
<evidence type="ECO:0000256" key="3">
    <source>
        <dbReference type="ARBA" id="ARBA00010037"/>
    </source>
</evidence>
<evidence type="ECO:0000259" key="10">
    <source>
        <dbReference type="SMART" id="SM01007"/>
    </source>
</evidence>
<proteinExistence type="inferred from homology"/>
<dbReference type="AlphaFoldDB" id="A0A6N7XPP4"/>
<dbReference type="GO" id="GO:0046872">
    <property type="term" value="F:metal ion binding"/>
    <property type="evidence" value="ECO:0007669"/>
    <property type="project" value="UniProtKB-KW"/>
</dbReference>
<comment type="catalytic activity">
    <reaction evidence="1">
        <text>L-ribulose 5-phosphate = D-xylulose 5-phosphate</text>
        <dbReference type="Rhea" id="RHEA:22368"/>
        <dbReference type="ChEBI" id="CHEBI:57737"/>
        <dbReference type="ChEBI" id="CHEBI:58226"/>
        <dbReference type="EC" id="5.1.3.4"/>
    </reaction>
</comment>
<dbReference type="NCBIfam" id="NF009625">
    <property type="entry name" value="PRK13145.1"/>
    <property type="match status" value="1"/>
</dbReference>
<keyword evidence="8" id="KW-0119">Carbohydrate metabolism</keyword>
<evidence type="ECO:0000256" key="7">
    <source>
        <dbReference type="ARBA" id="ARBA00023235"/>
    </source>
</evidence>
<evidence type="ECO:0000256" key="2">
    <source>
        <dbReference type="ARBA" id="ARBA00001947"/>
    </source>
</evidence>
<dbReference type="InterPro" id="IPR036409">
    <property type="entry name" value="Aldolase_II/adducin_N_sf"/>
</dbReference>
<evidence type="ECO:0000256" key="8">
    <source>
        <dbReference type="ARBA" id="ARBA00023277"/>
    </source>
</evidence>
<name>A0A6N7XPP4_9ACTN</name>
<evidence type="ECO:0000313" key="12">
    <source>
        <dbReference type="Proteomes" id="UP000469325"/>
    </source>
</evidence>
<dbReference type="PANTHER" id="PTHR22789:SF8">
    <property type="entry name" value="L-RIBULOSE-5-PHOSPHATE 4-EPIMERASE SGBE"/>
    <property type="match status" value="1"/>
</dbReference>
<protein>
    <recommendedName>
        <fullName evidence="4">L-ribulose-5-phosphate 4-epimerase</fullName>
        <ecNumber evidence="4">5.1.3.4</ecNumber>
    </recommendedName>
    <alternativeName>
        <fullName evidence="9">Phosphoribulose isomerase</fullName>
    </alternativeName>
</protein>
<dbReference type="EMBL" id="VUNC01000001">
    <property type="protein sequence ID" value="MST71889.1"/>
    <property type="molecule type" value="Genomic_DNA"/>
</dbReference>
<dbReference type="FunFam" id="3.40.225.10:FF:000001">
    <property type="entry name" value="L-ribulose-5-phosphate 4-epimerase UlaF"/>
    <property type="match status" value="1"/>
</dbReference>
<reference evidence="11 12" key="1">
    <citation type="submission" date="2019-08" db="EMBL/GenBank/DDBJ databases">
        <title>In-depth cultivation of the pig gut microbiome towards novel bacterial diversity and tailored functional studies.</title>
        <authorList>
            <person name="Wylensek D."/>
            <person name="Hitch T.C.A."/>
            <person name="Clavel T."/>
        </authorList>
    </citation>
    <scope>NUCLEOTIDE SEQUENCE [LARGE SCALE GENOMIC DNA]</scope>
    <source>
        <strain evidence="11 12">CA-Schmier-601-WT-1</strain>
    </source>
</reference>
<dbReference type="Proteomes" id="UP000469325">
    <property type="component" value="Unassembled WGS sequence"/>
</dbReference>
<dbReference type="InterPro" id="IPR001303">
    <property type="entry name" value="Aldolase_II/adducin_N"/>
</dbReference>
<dbReference type="SMART" id="SM01007">
    <property type="entry name" value="Aldolase_II"/>
    <property type="match status" value="1"/>
</dbReference>
<gene>
    <name evidence="11" type="ORF">FYJ68_02025</name>
</gene>
<evidence type="ECO:0000256" key="4">
    <source>
        <dbReference type="ARBA" id="ARBA00013186"/>
    </source>
</evidence>
<dbReference type="EC" id="5.1.3.4" evidence="4"/>
<keyword evidence="6" id="KW-0862">Zinc</keyword>
<dbReference type="SUPFAM" id="SSF53639">
    <property type="entry name" value="AraD/HMP-PK domain-like"/>
    <property type="match status" value="1"/>
</dbReference>
<organism evidence="11 12">
    <name type="scientific">Olsenella porci</name>
    <dbReference type="NCBI Taxonomy" id="2652279"/>
    <lineage>
        <taxon>Bacteria</taxon>
        <taxon>Bacillati</taxon>
        <taxon>Actinomycetota</taxon>
        <taxon>Coriobacteriia</taxon>
        <taxon>Coriobacteriales</taxon>
        <taxon>Atopobiaceae</taxon>
        <taxon>Olsenella</taxon>
    </lineage>
</organism>
<evidence type="ECO:0000256" key="6">
    <source>
        <dbReference type="ARBA" id="ARBA00022833"/>
    </source>
</evidence>
<comment type="cofactor">
    <cofactor evidence="2">
        <name>Zn(2+)</name>
        <dbReference type="ChEBI" id="CHEBI:29105"/>
    </cofactor>
</comment>
<dbReference type="Pfam" id="PF00596">
    <property type="entry name" value="Aldolase_II"/>
    <property type="match status" value="1"/>
</dbReference>
<dbReference type="NCBIfam" id="NF009003">
    <property type="entry name" value="PRK12348.1"/>
    <property type="match status" value="1"/>
</dbReference>
<sequence length="237" mass="26461">MMLKELREQVYEANMDLPKYGLVVFTWGNASQVDRERGLFVIKPSGVPYDELTPESMVVCDFDCNVVEGDLNPSSDTPTHAYLYRQWDNVGGIVHTHSSQAVSWAQAGRPIPCYGTTQADYFYGEVPCMRGLTKDEIEEAYELNTGKVIVEGFKDLDPVSHPGCLVRNHGPFSWGKDAAQAVYHAVVIEEVAKMALHTEQLCVSAGKPIEEALAPQYLLDKHYMRKHGPNAYYGQGK</sequence>
<dbReference type="GO" id="GO:0016832">
    <property type="term" value="F:aldehyde-lyase activity"/>
    <property type="evidence" value="ECO:0007669"/>
    <property type="project" value="TreeGrafter"/>
</dbReference>
<dbReference type="Gene3D" id="3.40.225.10">
    <property type="entry name" value="Class II aldolase/adducin N-terminal domain"/>
    <property type="match status" value="1"/>
</dbReference>
<dbReference type="NCBIfam" id="NF006047">
    <property type="entry name" value="PRK08193.1"/>
    <property type="match status" value="1"/>
</dbReference>
<dbReference type="GO" id="GO:0019323">
    <property type="term" value="P:pentose catabolic process"/>
    <property type="evidence" value="ECO:0007669"/>
    <property type="project" value="TreeGrafter"/>
</dbReference>
<dbReference type="InterPro" id="IPR050197">
    <property type="entry name" value="Aldolase_class_II_sugar_metab"/>
</dbReference>
<accession>A0A6N7XPP4</accession>